<sequence length="148" mass="17570">MKCPSSAKTFTPDKAIKKKKVSCWTLSKNNEIGPFNKKHNFYFQIQGQLHITKRQYCQFVLKTPTGIKIERIERDDEFWRTNMEDKLHRFYFNCVLPEMIDPRHSRSMPIRNPKYVLEARKKLEESKRKKENLSTSMSILKNPGTSQS</sequence>
<evidence type="ECO:0000256" key="1">
    <source>
        <dbReference type="SAM" id="MobiDB-lite"/>
    </source>
</evidence>
<proteinExistence type="predicted"/>
<evidence type="ECO:0000313" key="2">
    <source>
        <dbReference type="EMBL" id="JAT19124.1"/>
    </source>
</evidence>
<dbReference type="GO" id="GO:0006281">
    <property type="term" value="P:DNA repair"/>
    <property type="evidence" value="ECO:0007669"/>
    <property type="project" value="UniProtKB-ARBA"/>
</dbReference>
<dbReference type="PANTHER" id="PTHR46609:SF8">
    <property type="entry name" value="YQAJ VIRAL RECOMBINASE DOMAIN-CONTAINING PROTEIN"/>
    <property type="match status" value="1"/>
</dbReference>
<organism evidence="2">
    <name type="scientific">Graphocephala atropunctata</name>
    <dbReference type="NCBI Taxonomy" id="36148"/>
    <lineage>
        <taxon>Eukaryota</taxon>
        <taxon>Metazoa</taxon>
        <taxon>Ecdysozoa</taxon>
        <taxon>Arthropoda</taxon>
        <taxon>Hexapoda</taxon>
        <taxon>Insecta</taxon>
        <taxon>Pterygota</taxon>
        <taxon>Neoptera</taxon>
        <taxon>Paraneoptera</taxon>
        <taxon>Hemiptera</taxon>
        <taxon>Auchenorrhyncha</taxon>
        <taxon>Membracoidea</taxon>
        <taxon>Cicadellidae</taxon>
        <taxon>Cicadellinae</taxon>
        <taxon>Cicadellini</taxon>
        <taxon>Graphocephala</taxon>
    </lineage>
</organism>
<reference evidence="2" key="1">
    <citation type="submission" date="2015-11" db="EMBL/GenBank/DDBJ databases">
        <title>De novo transcriptome assembly of four potential Pierce s Disease insect vectors from Arizona vineyards.</title>
        <authorList>
            <person name="Tassone E.E."/>
        </authorList>
    </citation>
    <scope>NUCLEOTIDE SEQUENCE</scope>
</reference>
<dbReference type="InterPro" id="IPR051703">
    <property type="entry name" value="NF-kappa-B_Signaling_Reg"/>
</dbReference>
<dbReference type="EMBL" id="GEBQ01020853">
    <property type="protein sequence ID" value="JAT19124.1"/>
    <property type="molecule type" value="Transcribed_RNA"/>
</dbReference>
<protein>
    <submittedName>
        <fullName evidence="2">Uncharacterized protein</fullName>
    </submittedName>
</protein>
<dbReference type="InterPro" id="IPR011604">
    <property type="entry name" value="PDDEXK-like_dom_sf"/>
</dbReference>
<name>A0A1B6L6J1_9HEMI</name>
<dbReference type="InterPro" id="IPR011335">
    <property type="entry name" value="Restrct_endonuc-II-like"/>
</dbReference>
<gene>
    <name evidence="2" type="ORF">g.40049</name>
</gene>
<dbReference type="Gene3D" id="3.90.320.10">
    <property type="match status" value="1"/>
</dbReference>
<accession>A0A1B6L6J1</accession>
<feature type="compositionally biased region" description="Polar residues" evidence="1">
    <location>
        <begin position="133"/>
        <end position="148"/>
    </location>
</feature>
<dbReference type="PANTHER" id="PTHR46609">
    <property type="entry name" value="EXONUCLEASE, PHAGE-TYPE/RECB, C-TERMINAL DOMAIN-CONTAINING PROTEIN"/>
    <property type="match status" value="1"/>
</dbReference>
<dbReference type="SUPFAM" id="SSF52980">
    <property type="entry name" value="Restriction endonuclease-like"/>
    <property type="match status" value="1"/>
</dbReference>
<dbReference type="AlphaFoldDB" id="A0A1B6L6J1"/>
<feature type="region of interest" description="Disordered" evidence="1">
    <location>
        <begin position="126"/>
        <end position="148"/>
    </location>
</feature>